<proteinExistence type="predicted"/>
<gene>
    <name evidence="2" type="ORF">AVE30378_05347</name>
</gene>
<dbReference type="CDD" id="cd07262">
    <property type="entry name" value="VOC_like"/>
    <property type="match status" value="1"/>
</dbReference>
<dbReference type="AlphaFoldDB" id="A0A446CY60"/>
<reference evidence="2 3" key="1">
    <citation type="submission" date="2018-07" db="EMBL/GenBank/DDBJ databases">
        <authorList>
            <person name="Peeters C."/>
        </authorList>
    </citation>
    <scope>NUCLEOTIDE SEQUENCE [LARGE SCALE GENOMIC DNA]</scope>
    <source>
        <strain evidence="2 3">LMG 30378</strain>
    </source>
</reference>
<accession>A0A446CY60</accession>
<feature type="domain" description="VOC" evidence="1">
    <location>
        <begin position="1"/>
        <end position="127"/>
    </location>
</feature>
<dbReference type="InterPro" id="IPR037523">
    <property type="entry name" value="VOC_core"/>
</dbReference>
<sequence length="134" mass="15167">MFSHVFVSVTDFERALDFYSAVMDCLKVELRFCDRQRPWAGWHSGGGRRPYFVICRPYDGLPQHPGNGQMVAFMAESREAVRRTYQAALARGGRCEGPPGLRPEYHANYYGAYFRDPDGNKLCVACHEAPGEQA</sequence>
<dbReference type="Gene3D" id="3.10.180.10">
    <property type="entry name" value="2,3-Dihydroxybiphenyl 1,2-Dioxygenase, domain 1"/>
    <property type="match status" value="1"/>
</dbReference>
<dbReference type="PANTHER" id="PTHR35006:SF1">
    <property type="entry name" value="BLL2941 PROTEIN"/>
    <property type="match status" value="1"/>
</dbReference>
<organism evidence="2 3">
    <name type="scientific">Achromobacter veterisilvae</name>
    <dbReference type="NCBI Taxonomy" id="2069367"/>
    <lineage>
        <taxon>Bacteria</taxon>
        <taxon>Pseudomonadati</taxon>
        <taxon>Pseudomonadota</taxon>
        <taxon>Betaproteobacteria</taxon>
        <taxon>Burkholderiales</taxon>
        <taxon>Alcaligenaceae</taxon>
        <taxon>Achromobacter</taxon>
    </lineage>
</organism>
<dbReference type="SUPFAM" id="SSF54593">
    <property type="entry name" value="Glyoxalase/Bleomycin resistance protein/Dihydroxybiphenyl dioxygenase"/>
    <property type="match status" value="1"/>
</dbReference>
<dbReference type="Proteomes" id="UP000289465">
    <property type="component" value="Unassembled WGS sequence"/>
</dbReference>
<evidence type="ECO:0000259" key="1">
    <source>
        <dbReference type="PROSITE" id="PS51819"/>
    </source>
</evidence>
<dbReference type="EMBL" id="UFQC01000042">
    <property type="protein sequence ID" value="SSW72814.1"/>
    <property type="molecule type" value="Genomic_DNA"/>
</dbReference>
<dbReference type="PANTHER" id="PTHR35006">
    <property type="entry name" value="GLYOXALASE FAMILY PROTEIN (AFU_ORTHOLOGUE AFUA_5G14830)"/>
    <property type="match status" value="1"/>
</dbReference>
<evidence type="ECO:0000313" key="3">
    <source>
        <dbReference type="Proteomes" id="UP000289465"/>
    </source>
</evidence>
<dbReference type="PROSITE" id="PS51819">
    <property type="entry name" value="VOC"/>
    <property type="match status" value="1"/>
</dbReference>
<dbReference type="RefSeq" id="WP_129245452.1">
    <property type="nucleotide sequence ID" value="NZ_UFQC01000042.1"/>
</dbReference>
<dbReference type="OrthoDB" id="9800438at2"/>
<name>A0A446CY60_9BURK</name>
<protein>
    <recommendedName>
        <fullName evidence="1">VOC domain-containing protein</fullName>
    </recommendedName>
</protein>
<dbReference type="InterPro" id="IPR004360">
    <property type="entry name" value="Glyas_Fos-R_dOase_dom"/>
</dbReference>
<dbReference type="InterPro" id="IPR029068">
    <property type="entry name" value="Glyas_Bleomycin-R_OHBP_Dase"/>
</dbReference>
<dbReference type="Pfam" id="PF00903">
    <property type="entry name" value="Glyoxalase"/>
    <property type="match status" value="1"/>
</dbReference>
<evidence type="ECO:0000313" key="2">
    <source>
        <dbReference type="EMBL" id="SSW72814.1"/>
    </source>
</evidence>